<feature type="transmembrane region" description="Helical" evidence="2">
    <location>
        <begin position="37"/>
        <end position="59"/>
    </location>
</feature>
<keyword evidence="2" id="KW-0472">Membrane</keyword>
<sequence length="558" mass="59222">MDMGFFVAMAWKSALIAGAALAFAFALRSRAAADRALVLRIGVAMLLALPLIALFLPALQVVAFSAPAPVPGPTLPHLSDAQIAALLASAPASSPAPAPTIWDDPTPLVILAYLGGLAMVGARLLAGLVTLRRWTRAARPVTDAAWVAALDRVRWTAPNPDSIRLLAADGIRSPLSWGWRRPVILIDPDTLADAEDAEAILAHEVAHIARCDWPALMLSRVAATLFWFNPLVWMLEREVVQQAEEAADREAAERVEPTRYAETLLGLAQINALVPANNIAPSARALARRIRAILDRSDRPQDSVWTAVAVLACIGLATPVAAMQLVAAAPPAPEAPAAPEADVAPEAPDAPAAPQAAAAPRAPHAPHAPHASRVVVAGQAIEIPDVDAIVRSALASVDPHEIDRAVRAARVQTRLSAADRARIHASIAQARNNRVPRAQIEAAARQAAAVEAQLPAIQAQAMQSVRLAMASSGTGMMRGADSMEAGARRMEQQAAQMRDPAWRAQAIERARQRGDSVTDQDLLEAADGLEEGARGMRDGAREMREAARRMRDGRDLDD</sequence>
<feature type="compositionally biased region" description="Acidic residues" evidence="1">
    <location>
        <begin position="521"/>
        <end position="530"/>
    </location>
</feature>
<evidence type="ECO:0000259" key="3">
    <source>
        <dbReference type="Pfam" id="PF05569"/>
    </source>
</evidence>
<comment type="caution">
    <text evidence="4">The sequence shown here is derived from an EMBL/GenBank/DDBJ whole genome shotgun (WGS) entry which is preliminary data.</text>
</comment>
<evidence type="ECO:0000313" key="4">
    <source>
        <dbReference type="EMBL" id="TXC62909.1"/>
    </source>
</evidence>
<keyword evidence="5" id="KW-1185">Reference proteome</keyword>
<feature type="region of interest" description="Disordered" evidence="1">
    <location>
        <begin position="510"/>
        <end position="558"/>
    </location>
</feature>
<reference evidence="4 5" key="1">
    <citation type="journal article" date="2015" name="J. Microbiol.">
        <title>Sphingosinicella ginsenosidimutans sp. nov., with ginsenoside converting activity.</title>
        <authorList>
            <person name="Kim J.K."/>
            <person name="Kang M.S."/>
            <person name="Park S.C."/>
            <person name="Kim K.M."/>
            <person name="Choi K."/>
            <person name="Yoon M.H."/>
            <person name="Im W.T."/>
        </authorList>
    </citation>
    <scope>NUCLEOTIDE SEQUENCE [LARGE SCALE GENOMIC DNA]</scope>
    <source>
        <strain evidence="4 5">BS-11</strain>
    </source>
</reference>
<dbReference type="InterPro" id="IPR008756">
    <property type="entry name" value="Peptidase_M56"/>
</dbReference>
<evidence type="ECO:0000256" key="1">
    <source>
        <dbReference type="SAM" id="MobiDB-lite"/>
    </source>
</evidence>
<dbReference type="InterPro" id="IPR052173">
    <property type="entry name" value="Beta-lactam_resp_regulator"/>
</dbReference>
<keyword evidence="2" id="KW-0812">Transmembrane</keyword>
<feature type="transmembrane region" description="Helical" evidence="2">
    <location>
        <begin position="6"/>
        <end position="25"/>
    </location>
</feature>
<dbReference type="RefSeq" id="WP_147042296.1">
    <property type="nucleotide sequence ID" value="NZ_BAABIR010000002.1"/>
</dbReference>
<feature type="transmembrane region" description="Helical" evidence="2">
    <location>
        <begin position="304"/>
        <end position="327"/>
    </location>
</feature>
<organism evidence="4 5">
    <name type="scientific">Allosphingosinicella ginsenosidimutans</name>
    <dbReference type="NCBI Taxonomy" id="1176539"/>
    <lineage>
        <taxon>Bacteria</taxon>
        <taxon>Pseudomonadati</taxon>
        <taxon>Pseudomonadota</taxon>
        <taxon>Alphaproteobacteria</taxon>
        <taxon>Sphingomonadales</taxon>
        <taxon>Sphingomonadaceae</taxon>
        <taxon>Allosphingosinicella</taxon>
    </lineage>
</organism>
<accession>A0A5C6TRT2</accession>
<feature type="region of interest" description="Disordered" evidence="1">
    <location>
        <begin position="332"/>
        <end position="370"/>
    </location>
</feature>
<dbReference type="OrthoDB" id="7565665at2"/>
<dbReference type="PANTHER" id="PTHR34978">
    <property type="entry name" value="POSSIBLE SENSOR-TRANSDUCER PROTEIN BLAR"/>
    <property type="match status" value="1"/>
</dbReference>
<dbReference type="EMBL" id="VOQQ01000001">
    <property type="protein sequence ID" value="TXC62909.1"/>
    <property type="molecule type" value="Genomic_DNA"/>
</dbReference>
<name>A0A5C6TRT2_9SPHN</name>
<feature type="compositionally biased region" description="Basic and acidic residues" evidence="1">
    <location>
        <begin position="531"/>
        <end position="558"/>
    </location>
</feature>
<proteinExistence type="predicted"/>
<gene>
    <name evidence="4" type="ORF">FRZ32_04035</name>
</gene>
<feature type="compositionally biased region" description="Low complexity" evidence="1">
    <location>
        <begin position="337"/>
        <end position="362"/>
    </location>
</feature>
<evidence type="ECO:0000313" key="5">
    <source>
        <dbReference type="Proteomes" id="UP000321249"/>
    </source>
</evidence>
<protein>
    <submittedName>
        <fullName evidence="4">M56 family metallopeptidase</fullName>
    </submittedName>
</protein>
<dbReference type="Pfam" id="PF05569">
    <property type="entry name" value="Peptidase_M56"/>
    <property type="match status" value="1"/>
</dbReference>
<evidence type="ECO:0000256" key="2">
    <source>
        <dbReference type="SAM" id="Phobius"/>
    </source>
</evidence>
<keyword evidence="2" id="KW-1133">Transmembrane helix</keyword>
<dbReference type="CDD" id="cd07341">
    <property type="entry name" value="M56_BlaR1_MecR1_like"/>
    <property type="match status" value="1"/>
</dbReference>
<feature type="transmembrane region" description="Helical" evidence="2">
    <location>
        <begin position="110"/>
        <end position="131"/>
    </location>
</feature>
<feature type="domain" description="Peptidase M56" evidence="3">
    <location>
        <begin position="46"/>
        <end position="293"/>
    </location>
</feature>
<dbReference type="AlphaFoldDB" id="A0A5C6TRT2"/>
<dbReference type="Proteomes" id="UP000321249">
    <property type="component" value="Unassembled WGS sequence"/>
</dbReference>
<dbReference type="PANTHER" id="PTHR34978:SF3">
    <property type="entry name" value="SLR0241 PROTEIN"/>
    <property type="match status" value="1"/>
</dbReference>